<dbReference type="GO" id="GO:0008932">
    <property type="term" value="F:lytic endotransglycosylase activity"/>
    <property type="evidence" value="ECO:0007669"/>
    <property type="project" value="TreeGrafter"/>
</dbReference>
<dbReference type="AlphaFoldDB" id="A0AA40SNC1"/>
<keyword evidence="2" id="KW-0732">Signal</keyword>
<evidence type="ECO:0000313" key="5">
    <source>
        <dbReference type="Proteomes" id="UP000549113"/>
    </source>
</evidence>
<feature type="region of interest" description="Disordered" evidence="1">
    <location>
        <begin position="263"/>
        <end position="284"/>
    </location>
</feature>
<sequence length="465" mass="46776">MPAAILGSIALSLSAIPAHGATEPTRDADHESHRQPVSLRDTVTVTGAGAATPASTSTFSAASVVGAAAASTTYTVKRGDTISAIAARHGLRTKDLLAWNGLGWSSTIFPGQTLKLSGTAAASAPAAPKAATSAGNTYTVKRGDTLWAISRTQGTSVANLMKLNGLSAGSIIHPGQKLALSAGTTAPASAPAASKPAASTPPASTGSASKTHTVAKGDTLWAIANTHGVSVSTLLTLNGLKSSSIIYPGQKLSVKMAAAPASSSAAPAPSAPAPKPAAPGGASHTVAAGETVWAIAQKHGTSVAALLSANGLGDASIIYPGQKLTIPSATGLDAEQTANAQLIIKVGRDRGVPERGIAIALATAMVESGIRNLDYGDRDSQGLFQQRPSQGWGTVAQITDPYRSTATFYGGPQDPNGATTRGLLDIAGWQSMAFTDAAQAVQISAFPDRYGQWETTAFGWLAALG</sequence>
<accession>A0AA40SNC1</accession>
<feature type="domain" description="LysM" evidence="3">
    <location>
        <begin position="210"/>
        <end position="254"/>
    </location>
</feature>
<dbReference type="RefSeq" id="WP_241739906.1">
    <property type="nucleotide sequence ID" value="NZ_BAABCO010000001.1"/>
</dbReference>
<feature type="signal peptide" evidence="2">
    <location>
        <begin position="1"/>
        <end position="20"/>
    </location>
</feature>
<dbReference type="SUPFAM" id="SSF54106">
    <property type="entry name" value="LysM domain"/>
    <property type="match status" value="4"/>
</dbReference>
<keyword evidence="5" id="KW-1185">Reference proteome</keyword>
<dbReference type="PROSITE" id="PS51782">
    <property type="entry name" value="LYSM"/>
    <property type="match status" value="4"/>
</dbReference>
<dbReference type="Pfam" id="PF01476">
    <property type="entry name" value="LysM"/>
    <property type="match status" value="4"/>
</dbReference>
<reference evidence="4 5" key="1">
    <citation type="submission" date="2020-08" db="EMBL/GenBank/DDBJ databases">
        <title>Sequencing the genomes of 1000 actinobacteria strains.</title>
        <authorList>
            <person name="Klenk H.-P."/>
        </authorList>
    </citation>
    <scope>NUCLEOTIDE SEQUENCE [LARGE SCALE GENOMIC DNA]</scope>
    <source>
        <strain evidence="4 5">DSM 19600</strain>
    </source>
</reference>
<dbReference type="CDD" id="cd00118">
    <property type="entry name" value="LysM"/>
    <property type="match status" value="4"/>
</dbReference>
<dbReference type="PANTHER" id="PTHR33734">
    <property type="entry name" value="LYSM DOMAIN-CONTAINING GPI-ANCHORED PROTEIN 2"/>
    <property type="match status" value="1"/>
</dbReference>
<dbReference type="InterPro" id="IPR036779">
    <property type="entry name" value="LysM_dom_sf"/>
</dbReference>
<feature type="chain" id="PRO_5041459189" evidence="2">
    <location>
        <begin position="21"/>
        <end position="465"/>
    </location>
</feature>
<comment type="caution">
    <text evidence="4">The sequence shown here is derived from an EMBL/GenBank/DDBJ whole genome shotgun (WGS) entry which is preliminary data.</text>
</comment>
<evidence type="ECO:0000259" key="3">
    <source>
        <dbReference type="PROSITE" id="PS51782"/>
    </source>
</evidence>
<evidence type="ECO:0000256" key="1">
    <source>
        <dbReference type="SAM" id="MobiDB-lite"/>
    </source>
</evidence>
<proteinExistence type="predicted"/>
<feature type="region of interest" description="Disordered" evidence="1">
    <location>
        <begin position="187"/>
        <end position="211"/>
    </location>
</feature>
<dbReference type="PANTHER" id="PTHR33734:SF22">
    <property type="entry name" value="MEMBRANE-BOUND LYTIC MUREIN TRANSGLYCOSYLASE D"/>
    <property type="match status" value="1"/>
</dbReference>
<feature type="domain" description="LysM" evidence="3">
    <location>
        <begin position="72"/>
        <end position="116"/>
    </location>
</feature>
<name>A0AA40SNC1_9MICO</name>
<dbReference type="InterPro" id="IPR018392">
    <property type="entry name" value="LysM"/>
</dbReference>
<protein>
    <submittedName>
        <fullName evidence="4">LysM repeat protein</fullName>
    </submittedName>
</protein>
<dbReference type="SMART" id="SM00257">
    <property type="entry name" value="LysM"/>
    <property type="match status" value="4"/>
</dbReference>
<dbReference type="Gene3D" id="3.10.350.10">
    <property type="entry name" value="LysM domain"/>
    <property type="match status" value="4"/>
</dbReference>
<dbReference type="EMBL" id="JACIFH010000001">
    <property type="protein sequence ID" value="MBB4139391.1"/>
    <property type="molecule type" value="Genomic_DNA"/>
</dbReference>
<feature type="domain" description="LysM" evidence="3">
    <location>
        <begin position="136"/>
        <end position="180"/>
    </location>
</feature>
<organism evidence="4 5">
    <name type="scientific">Microbacterium invictum</name>
    <dbReference type="NCBI Taxonomy" id="515415"/>
    <lineage>
        <taxon>Bacteria</taxon>
        <taxon>Bacillati</taxon>
        <taxon>Actinomycetota</taxon>
        <taxon>Actinomycetes</taxon>
        <taxon>Micrococcales</taxon>
        <taxon>Microbacteriaceae</taxon>
        <taxon>Microbacterium</taxon>
    </lineage>
</organism>
<gene>
    <name evidence="4" type="ORF">BKA10_001185</name>
</gene>
<feature type="domain" description="LysM" evidence="3">
    <location>
        <begin position="282"/>
        <end position="326"/>
    </location>
</feature>
<dbReference type="Proteomes" id="UP000549113">
    <property type="component" value="Unassembled WGS sequence"/>
</dbReference>
<evidence type="ECO:0000256" key="2">
    <source>
        <dbReference type="SAM" id="SignalP"/>
    </source>
</evidence>
<evidence type="ECO:0000313" key="4">
    <source>
        <dbReference type="EMBL" id="MBB4139391.1"/>
    </source>
</evidence>